<feature type="transmembrane region" description="Helical" evidence="5">
    <location>
        <begin position="75"/>
        <end position="96"/>
    </location>
</feature>
<dbReference type="SUPFAM" id="SSF161084">
    <property type="entry name" value="MAPEG domain-like"/>
    <property type="match status" value="1"/>
</dbReference>
<keyword evidence="2 5" id="KW-0812">Transmembrane</keyword>
<reference evidence="6" key="1">
    <citation type="submission" date="2022-05" db="EMBL/GenBank/DDBJ databases">
        <authorList>
            <person name="Jo J.-H."/>
            <person name="Im W.-T."/>
        </authorList>
    </citation>
    <scope>NUCLEOTIDE SEQUENCE</scope>
    <source>
        <strain evidence="6">SE220</strain>
    </source>
</reference>
<evidence type="ECO:0000256" key="2">
    <source>
        <dbReference type="ARBA" id="ARBA00022692"/>
    </source>
</evidence>
<protein>
    <submittedName>
        <fullName evidence="6">MAPEG family protein</fullName>
    </submittedName>
</protein>
<dbReference type="InterPro" id="IPR001129">
    <property type="entry name" value="Membr-assoc_MAPEG"/>
</dbReference>
<comment type="subcellular location">
    <subcellularLocation>
        <location evidence="1">Membrane</location>
    </subcellularLocation>
</comment>
<dbReference type="InterPro" id="IPR023352">
    <property type="entry name" value="MAPEG-like_dom_sf"/>
</dbReference>
<dbReference type="RefSeq" id="WP_249831929.1">
    <property type="nucleotide sequence ID" value="NZ_JAMGBE010000003.1"/>
</dbReference>
<evidence type="ECO:0000256" key="5">
    <source>
        <dbReference type="SAM" id="Phobius"/>
    </source>
</evidence>
<accession>A0ABT0S4F9</accession>
<keyword evidence="4 5" id="KW-0472">Membrane</keyword>
<name>A0ABT0S4F9_9SPHN</name>
<evidence type="ECO:0000313" key="6">
    <source>
        <dbReference type="EMBL" id="MCL6730445.1"/>
    </source>
</evidence>
<feature type="transmembrane region" description="Helical" evidence="5">
    <location>
        <begin position="6"/>
        <end position="26"/>
    </location>
</feature>
<evidence type="ECO:0000256" key="3">
    <source>
        <dbReference type="ARBA" id="ARBA00022989"/>
    </source>
</evidence>
<sequence length="151" mass="16623">MEYSPILAPVVALVAWSLVMLVWMAVARRAAFAKLGITWSTIPRGSRGVNLDGRAPDEAQWPSHNYNHLMEQPTIFYAIALTLALMGMGSGINYWLAWGYVGLRVVHSIVQSTVNIVAIRFPLFFLATLCLLGLTVHAGARILHDCGVLNF</sequence>
<feature type="transmembrane region" description="Helical" evidence="5">
    <location>
        <begin position="116"/>
        <end position="134"/>
    </location>
</feature>
<evidence type="ECO:0000256" key="4">
    <source>
        <dbReference type="ARBA" id="ARBA00023136"/>
    </source>
</evidence>
<dbReference type="EMBL" id="JAMGBE010000003">
    <property type="protein sequence ID" value="MCL6730445.1"/>
    <property type="molecule type" value="Genomic_DNA"/>
</dbReference>
<comment type="caution">
    <text evidence="6">The sequence shown here is derived from an EMBL/GenBank/DDBJ whole genome shotgun (WGS) entry which is preliminary data.</text>
</comment>
<keyword evidence="3 5" id="KW-1133">Transmembrane helix</keyword>
<evidence type="ECO:0000313" key="7">
    <source>
        <dbReference type="Proteomes" id="UP001165342"/>
    </source>
</evidence>
<keyword evidence="7" id="KW-1185">Reference proteome</keyword>
<proteinExistence type="predicted"/>
<evidence type="ECO:0000256" key="1">
    <source>
        <dbReference type="ARBA" id="ARBA00004370"/>
    </source>
</evidence>
<dbReference type="Gene3D" id="1.20.120.550">
    <property type="entry name" value="Membrane associated eicosanoid/glutathione metabolism-like domain"/>
    <property type="match status" value="1"/>
</dbReference>
<organism evidence="6 7">
    <name type="scientific">Sphingomonas hankyongi</name>
    <dbReference type="NCBI Taxonomy" id="2908209"/>
    <lineage>
        <taxon>Bacteria</taxon>
        <taxon>Pseudomonadati</taxon>
        <taxon>Pseudomonadota</taxon>
        <taxon>Alphaproteobacteria</taxon>
        <taxon>Sphingomonadales</taxon>
        <taxon>Sphingomonadaceae</taxon>
        <taxon>Sphingomonas</taxon>
    </lineage>
</organism>
<dbReference type="Pfam" id="PF01124">
    <property type="entry name" value="MAPEG"/>
    <property type="match status" value="1"/>
</dbReference>
<gene>
    <name evidence="6" type="ORF">LZ538_10330</name>
</gene>
<dbReference type="Proteomes" id="UP001165342">
    <property type="component" value="Unassembled WGS sequence"/>
</dbReference>